<protein>
    <submittedName>
        <fullName evidence="9 10">Non-symbiotic hemoglobin 1 isoform X1</fullName>
    </submittedName>
</protein>
<dbReference type="RefSeq" id="XP_030754338.1">
    <property type="nucleotide sequence ID" value="XM_030898478.1"/>
</dbReference>
<dbReference type="RefSeq" id="XP_030754337.1">
    <property type="nucleotide sequence ID" value="XM_030898477.1"/>
</dbReference>
<keyword evidence="8" id="KW-1185">Reference proteome</keyword>
<dbReference type="Pfam" id="PF00042">
    <property type="entry name" value="Globin"/>
    <property type="match status" value="1"/>
</dbReference>
<dbReference type="GeneID" id="115881102"/>
<sequence>MGIVASNFWDTGRTDDADPVTGLTSRDVYLITKTWKTLSDGDATVKTGMEMFLKLFEKNPQYQQLFPFRDTPKEELTSNNRFRAHCISVIYAFTSIIANITNVLLLNELLKKQGAAHVPRGVPVHAYSELKDVLMELFSKQMNKEELTSWDKFLKFGFTTIAEEAKSTDTSKG</sequence>
<gene>
    <name evidence="9 10" type="primary">LOC115881102</name>
</gene>
<dbReference type="PANTHER" id="PTHR47217">
    <property type="entry name" value="GLOBIN-LIKE PROTEIN"/>
    <property type="match status" value="1"/>
</dbReference>
<comment type="similarity">
    <text evidence="6">Belongs to the globin family.</text>
</comment>
<reference evidence="9 10" key="1">
    <citation type="submission" date="2025-04" db="UniProtKB">
        <authorList>
            <consortium name="RefSeq"/>
        </authorList>
    </citation>
    <scope>IDENTIFICATION</scope>
    <source>
        <tissue evidence="9 10">Gonads</tissue>
    </source>
</reference>
<dbReference type="InterPro" id="IPR044399">
    <property type="entry name" value="Mb-like_M"/>
</dbReference>
<dbReference type="InterPro" id="IPR000971">
    <property type="entry name" value="Globin"/>
</dbReference>
<dbReference type="GO" id="GO:0019825">
    <property type="term" value="F:oxygen binding"/>
    <property type="evidence" value="ECO:0007669"/>
    <property type="project" value="InterPro"/>
</dbReference>
<dbReference type="GO" id="GO:0020037">
    <property type="term" value="F:heme binding"/>
    <property type="evidence" value="ECO:0007669"/>
    <property type="project" value="InterPro"/>
</dbReference>
<dbReference type="GO" id="GO:0005344">
    <property type="term" value="F:oxygen carrier activity"/>
    <property type="evidence" value="ECO:0007669"/>
    <property type="project" value="UniProtKB-KW"/>
</dbReference>
<dbReference type="InterPro" id="IPR009050">
    <property type="entry name" value="Globin-like_sf"/>
</dbReference>
<dbReference type="Gene3D" id="1.10.490.10">
    <property type="entry name" value="Globins"/>
    <property type="match status" value="1"/>
</dbReference>
<dbReference type="PROSITE" id="PS01033">
    <property type="entry name" value="GLOBIN"/>
    <property type="match status" value="1"/>
</dbReference>
<evidence type="ECO:0000256" key="3">
    <source>
        <dbReference type="ARBA" id="ARBA00022621"/>
    </source>
</evidence>
<dbReference type="CDD" id="cd01040">
    <property type="entry name" value="Mb-like"/>
    <property type="match status" value="1"/>
</dbReference>
<evidence type="ECO:0000313" key="8">
    <source>
        <dbReference type="Proteomes" id="UP000504635"/>
    </source>
</evidence>
<name>A0A6J2XS54_SITOR</name>
<evidence type="ECO:0000256" key="1">
    <source>
        <dbReference type="ARBA" id="ARBA00022448"/>
    </source>
</evidence>
<keyword evidence="1 6" id="KW-0813">Transport</keyword>
<accession>A0A6J2XS54</accession>
<dbReference type="OrthoDB" id="436496at2759"/>
<dbReference type="SUPFAM" id="SSF46458">
    <property type="entry name" value="Globin-like"/>
    <property type="match status" value="1"/>
</dbReference>
<feature type="domain" description="Globin" evidence="7">
    <location>
        <begin position="22"/>
        <end position="166"/>
    </location>
</feature>
<evidence type="ECO:0000259" key="7">
    <source>
        <dbReference type="PROSITE" id="PS01033"/>
    </source>
</evidence>
<evidence type="ECO:0000313" key="10">
    <source>
        <dbReference type="RefSeq" id="XP_030754338.1"/>
    </source>
</evidence>
<keyword evidence="3 6" id="KW-0561">Oxygen transport</keyword>
<keyword evidence="2 6" id="KW-0349">Heme</keyword>
<dbReference type="InterPro" id="IPR012292">
    <property type="entry name" value="Globin/Proto"/>
</dbReference>
<dbReference type="AlphaFoldDB" id="A0A6J2XS54"/>
<dbReference type="Proteomes" id="UP000504635">
    <property type="component" value="Unplaced"/>
</dbReference>
<dbReference type="GO" id="GO:0046872">
    <property type="term" value="F:metal ion binding"/>
    <property type="evidence" value="ECO:0007669"/>
    <property type="project" value="UniProtKB-KW"/>
</dbReference>
<evidence type="ECO:0000256" key="4">
    <source>
        <dbReference type="ARBA" id="ARBA00022723"/>
    </source>
</evidence>
<organism evidence="8 10">
    <name type="scientific">Sitophilus oryzae</name>
    <name type="common">Rice weevil</name>
    <name type="synonym">Curculio oryzae</name>
    <dbReference type="NCBI Taxonomy" id="7048"/>
    <lineage>
        <taxon>Eukaryota</taxon>
        <taxon>Metazoa</taxon>
        <taxon>Ecdysozoa</taxon>
        <taxon>Arthropoda</taxon>
        <taxon>Hexapoda</taxon>
        <taxon>Insecta</taxon>
        <taxon>Pterygota</taxon>
        <taxon>Neoptera</taxon>
        <taxon>Endopterygota</taxon>
        <taxon>Coleoptera</taxon>
        <taxon>Polyphaga</taxon>
        <taxon>Cucujiformia</taxon>
        <taxon>Curculionidae</taxon>
        <taxon>Dryophthorinae</taxon>
        <taxon>Sitophilus</taxon>
    </lineage>
</organism>
<evidence type="ECO:0000256" key="5">
    <source>
        <dbReference type="ARBA" id="ARBA00023004"/>
    </source>
</evidence>
<proteinExistence type="inferred from homology"/>
<evidence type="ECO:0000313" key="9">
    <source>
        <dbReference type="RefSeq" id="XP_030754337.1"/>
    </source>
</evidence>
<keyword evidence="5" id="KW-0408">Iron</keyword>
<dbReference type="PANTHER" id="PTHR47217:SF1">
    <property type="entry name" value="GLOBIN-LIKE PROTEIN"/>
    <property type="match status" value="1"/>
</dbReference>
<keyword evidence="4" id="KW-0479">Metal-binding</keyword>
<evidence type="ECO:0000256" key="2">
    <source>
        <dbReference type="ARBA" id="ARBA00022617"/>
    </source>
</evidence>
<dbReference type="KEGG" id="soy:115881102"/>
<evidence type="ECO:0000256" key="6">
    <source>
        <dbReference type="RuleBase" id="RU000356"/>
    </source>
</evidence>